<dbReference type="Gene3D" id="3.40.50.720">
    <property type="entry name" value="NAD(P)-binding Rossmann-like Domain"/>
    <property type="match status" value="1"/>
</dbReference>
<dbReference type="PANTHER" id="PTHR43669">
    <property type="entry name" value="5-KETO-D-GLUCONATE 5-REDUCTASE"/>
    <property type="match status" value="1"/>
</dbReference>
<gene>
    <name evidence="4" type="primary">limC</name>
    <name evidence="4" type="ORF">CCUG63697_04486</name>
</gene>
<accession>A0A4R8R503</accession>
<comment type="similarity">
    <text evidence="1">Belongs to the short-chain dehydrogenases/reductases (SDR) family.</text>
</comment>
<evidence type="ECO:0000313" key="5">
    <source>
        <dbReference type="Proteomes" id="UP000295165"/>
    </source>
</evidence>
<evidence type="ECO:0000256" key="3">
    <source>
        <dbReference type="SAM" id="MobiDB-lite"/>
    </source>
</evidence>
<dbReference type="CDD" id="cd05233">
    <property type="entry name" value="SDR_c"/>
    <property type="match status" value="1"/>
</dbReference>
<evidence type="ECO:0000313" key="4">
    <source>
        <dbReference type="EMBL" id="TDZ48187.1"/>
    </source>
</evidence>
<sequence>MPATSTDLDKTAELIESAGCRVITGVVDLRDLRDTETFRNDAVTEFSGLDIVCAAAGITSSGTVLDMPESDWQTMLDVNLTGVWHTICVATPHLTARSAAPWCWSVPLAIALAPHKIQVNTVHPHQHRYPDDPARARSRNVPGLG</sequence>
<evidence type="ECO:0000256" key="1">
    <source>
        <dbReference type="ARBA" id="ARBA00006484"/>
    </source>
</evidence>
<dbReference type="SUPFAM" id="SSF51735">
    <property type="entry name" value="NAD(P)-binding Rossmann-fold domains"/>
    <property type="match status" value="1"/>
</dbReference>
<dbReference type="EC" id="1.1.1.-" evidence="4"/>
<dbReference type="PANTHER" id="PTHR43669:SF3">
    <property type="entry name" value="ALCOHOL DEHYDROGENASE, PUTATIVE (AFU_ORTHOLOGUE AFUA_3G03445)-RELATED"/>
    <property type="match status" value="1"/>
</dbReference>
<evidence type="ECO:0000256" key="2">
    <source>
        <dbReference type="ARBA" id="ARBA00023002"/>
    </source>
</evidence>
<feature type="region of interest" description="Disordered" evidence="3">
    <location>
        <begin position="123"/>
        <end position="145"/>
    </location>
</feature>
<dbReference type="InterPro" id="IPR002347">
    <property type="entry name" value="SDR_fam"/>
</dbReference>
<dbReference type="GO" id="GO:0016491">
    <property type="term" value="F:oxidoreductase activity"/>
    <property type="evidence" value="ECO:0007669"/>
    <property type="project" value="UniProtKB-KW"/>
</dbReference>
<dbReference type="Pfam" id="PF00106">
    <property type="entry name" value="adh_short"/>
    <property type="match status" value="1"/>
</dbReference>
<dbReference type="AlphaFoldDB" id="A0A4R8R503"/>
<keyword evidence="2 4" id="KW-0560">Oxidoreductase</keyword>
<comment type="caution">
    <text evidence="4">The sequence shown here is derived from an EMBL/GenBank/DDBJ whole genome shotgun (WGS) entry which is preliminary data.</text>
</comment>
<proteinExistence type="inferred from homology"/>
<keyword evidence="5" id="KW-1185">Reference proteome</keyword>
<dbReference type="InterPro" id="IPR036291">
    <property type="entry name" value="NAD(P)-bd_dom_sf"/>
</dbReference>
<organism evidence="4 5">
    <name type="scientific">Mycobacteroides franklinii</name>
    <dbReference type="NCBI Taxonomy" id="948102"/>
    <lineage>
        <taxon>Bacteria</taxon>
        <taxon>Bacillati</taxon>
        <taxon>Actinomycetota</taxon>
        <taxon>Actinomycetes</taxon>
        <taxon>Mycobacteriales</taxon>
        <taxon>Mycobacteriaceae</taxon>
        <taxon>Mycobacteroides</taxon>
    </lineage>
</organism>
<name>A0A4R8R503_9MYCO</name>
<protein>
    <submittedName>
        <fullName evidence="4">(-)-trans-carveol dehydrogenase</fullName>
        <ecNumber evidence="4">1.1.1.-</ecNumber>
    </submittedName>
</protein>
<dbReference type="Proteomes" id="UP000295165">
    <property type="component" value="Unassembled WGS sequence"/>
</dbReference>
<reference evidence="4 5" key="1">
    <citation type="journal article" date="2019" name="Sci. Rep.">
        <title>Extended insight into the Mycobacterium chelonae-abscessus complex through whole genome sequencing of Mycobacterium salmoniphilum outbreak and Mycobacterium salmoniphilum-like strains.</title>
        <authorList>
            <person name="Behra P.R.K."/>
            <person name="Das S."/>
            <person name="Pettersson B.M.F."/>
            <person name="Shirreff L."/>
            <person name="DuCote T."/>
            <person name="Jacobsson K.G."/>
            <person name="Ennis D.G."/>
            <person name="Kirsebom L.A."/>
        </authorList>
    </citation>
    <scope>NUCLEOTIDE SEQUENCE [LARGE SCALE GENOMIC DNA]</scope>
    <source>
        <strain evidence="4 5">CCUG 63697</strain>
    </source>
</reference>
<dbReference type="EMBL" id="PECC01000029">
    <property type="protein sequence ID" value="TDZ48187.1"/>
    <property type="molecule type" value="Genomic_DNA"/>
</dbReference>